<dbReference type="RefSeq" id="WP_129128231.1">
    <property type="nucleotide sequence ID" value="NZ_CP076723.1"/>
</dbReference>
<evidence type="ECO:0000313" key="2">
    <source>
        <dbReference type="Proteomes" id="UP000683557"/>
    </source>
</evidence>
<evidence type="ECO:0008006" key="3">
    <source>
        <dbReference type="Google" id="ProtNLM"/>
    </source>
</evidence>
<proteinExistence type="predicted"/>
<reference evidence="1 2" key="1">
    <citation type="submission" date="2021-06" db="EMBL/GenBank/DDBJ databases">
        <title>Gemonas diversity in paddy soil.</title>
        <authorList>
            <person name="Liu G."/>
        </authorList>
    </citation>
    <scope>NUCLEOTIDE SEQUENCE [LARGE SCALE GENOMIC DNA]</scope>
    <source>
        <strain evidence="1 2">RG10</strain>
    </source>
</reference>
<gene>
    <name evidence="1" type="ORF">KP004_13065</name>
</gene>
<keyword evidence="2" id="KW-1185">Reference proteome</keyword>
<dbReference type="Proteomes" id="UP000683557">
    <property type="component" value="Chromosome"/>
</dbReference>
<name>A0ABX8J1T8_9BACT</name>
<sequence>MPQTTAKDFVKVPKQEYALLKEVYRTVQRQAFLVRIGEAEKNLAEGKTKKVSVDDLIGAL</sequence>
<evidence type="ECO:0000313" key="1">
    <source>
        <dbReference type="EMBL" id="QWV92150.1"/>
    </source>
</evidence>
<dbReference type="EMBL" id="CP076723">
    <property type="protein sequence ID" value="QWV92150.1"/>
    <property type="molecule type" value="Genomic_DNA"/>
</dbReference>
<accession>A0ABX8J1T8</accession>
<protein>
    <recommendedName>
        <fullName evidence="3">Prevent-host-death protein</fullName>
    </recommendedName>
</protein>
<organism evidence="1 2">
    <name type="scientific">Geomonas oryzisoli</name>
    <dbReference type="NCBI Taxonomy" id="2847992"/>
    <lineage>
        <taxon>Bacteria</taxon>
        <taxon>Pseudomonadati</taxon>
        <taxon>Thermodesulfobacteriota</taxon>
        <taxon>Desulfuromonadia</taxon>
        <taxon>Geobacterales</taxon>
        <taxon>Geobacteraceae</taxon>
        <taxon>Geomonas</taxon>
    </lineage>
</organism>